<organism evidence="1 2">
    <name type="scientific">Gossypium stocksii</name>
    <dbReference type="NCBI Taxonomy" id="47602"/>
    <lineage>
        <taxon>Eukaryota</taxon>
        <taxon>Viridiplantae</taxon>
        <taxon>Streptophyta</taxon>
        <taxon>Embryophyta</taxon>
        <taxon>Tracheophyta</taxon>
        <taxon>Spermatophyta</taxon>
        <taxon>Magnoliopsida</taxon>
        <taxon>eudicotyledons</taxon>
        <taxon>Gunneridae</taxon>
        <taxon>Pentapetalae</taxon>
        <taxon>rosids</taxon>
        <taxon>malvids</taxon>
        <taxon>Malvales</taxon>
        <taxon>Malvaceae</taxon>
        <taxon>Malvoideae</taxon>
        <taxon>Gossypium</taxon>
    </lineage>
</organism>
<evidence type="ECO:0000313" key="2">
    <source>
        <dbReference type="Proteomes" id="UP000828251"/>
    </source>
</evidence>
<reference evidence="1 2" key="1">
    <citation type="journal article" date="2021" name="Plant Biotechnol. J.">
        <title>Multi-omics assisted identification of the key and species-specific regulatory components of drought-tolerant mechanisms in Gossypium stocksii.</title>
        <authorList>
            <person name="Yu D."/>
            <person name="Ke L."/>
            <person name="Zhang D."/>
            <person name="Wu Y."/>
            <person name="Sun Y."/>
            <person name="Mei J."/>
            <person name="Sun J."/>
            <person name="Sun Y."/>
        </authorList>
    </citation>
    <scope>NUCLEOTIDE SEQUENCE [LARGE SCALE GENOMIC DNA]</scope>
    <source>
        <strain evidence="2">cv. E1</strain>
        <tissue evidence="1">Leaf</tissue>
    </source>
</reference>
<proteinExistence type="predicted"/>
<gene>
    <name evidence="1" type="ORF">J1N35_044159</name>
</gene>
<sequence>MVYMGKSEVPKNNVCERIESGMMVDFSKEILLANFGRETPKQGRGFIGLSGKRHRMEGTKWKSINIWNEAWLLGHGHGKITCQNININFIIVVDLINSEQNIWRSKVLRKLFDEEQANKIHTILIAGVDIKDIRDWKGDNTRVHSAKRGCKWLFKEDTTQMQNEVTLQLTMLQNFYTRLWNLQIASKIKITMWKGSMPLPVPRPKLEIMVSKSICQYGRRTMQLPRNIFMGSMAPKK</sequence>
<dbReference type="Proteomes" id="UP000828251">
    <property type="component" value="Unassembled WGS sequence"/>
</dbReference>
<name>A0A9D3ZFR3_9ROSI</name>
<protein>
    <submittedName>
        <fullName evidence="1">Uncharacterized protein</fullName>
    </submittedName>
</protein>
<dbReference type="AlphaFoldDB" id="A0A9D3ZFR3"/>
<comment type="caution">
    <text evidence="1">The sequence shown here is derived from an EMBL/GenBank/DDBJ whole genome shotgun (WGS) entry which is preliminary data.</text>
</comment>
<evidence type="ECO:0000313" key="1">
    <source>
        <dbReference type="EMBL" id="KAH1031985.1"/>
    </source>
</evidence>
<keyword evidence="2" id="KW-1185">Reference proteome</keyword>
<dbReference type="EMBL" id="JAIQCV010000013">
    <property type="protein sequence ID" value="KAH1031985.1"/>
    <property type="molecule type" value="Genomic_DNA"/>
</dbReference>
<accession>A0A9D3ZFR3</accession>